<evidence type="ECO:0000256" key="7">
    <source>
        <dbReference type="SAM" id="Coils"/>
    </source>
</evidence>
<keyword evidence="12" id="KW-1185">Reference proteome</keyword>
<dbReference type="RefSeq" id="WP_027454112.1">
    <property type="nucleotide sequence ID" value="NZ_CAMUXW010000005.1"/>
</dbReference>
<evidence type="ECO:0000256" key="2">
    <source>
        <dbReference type="ARBA" id="ARBA00008017"/>
    </source>
</evidence>
<dbReference type="InterPro" id="IPR023408">
    <property type="entry name" value="MscS_beta-dom_sf"/>
</dbReference>
<name>A0ABX4EMG5_SEGBR</name>
<evidence type="ECO:0000256" key="6">
    <source>
        <dbReference type="ARBA" id="ARBA00023136"/>
    </source>
</evidence>
<evidence type="ECO:0000256" key="4">
    <source>
        <dbReference type="ARBA" id="ARBA00022692"/>
    </source>
</evidence>
<evidence type="ECO:0000313" key="12">
    <source>
        <dbReference type="Proteomes" id="UP000216189"/>
    </source>
</evidence>
<dbReference type="Pfam" id="PF21082">
    <property type="entry name" value="MS_channel_3rd"/>
    <property type="match status" value="1"/>
</dbReference>
<evidence type="ECO:0000256" key="8">
    <source>
        <dbReference type="SAM" id="Phobius"/>
    </source>
</evidence>
<feature type="transmembrane region" description="Helical" evidence="8">
    <location>
        <begin position="411"/>
        <end position="433"/>
    </location>
</feature>
<feature type="transmembrane region" description="Helical" evidence="8">
    <location>
        <begin position="481"/>
        <end position="503"/>
    </location>
</feature>
<feature type="transmembrane region" description="Helical" evidence="8">
    <location>
        <begin position="528"/>
        <end position="547"/>
    </location>
</feature>
<dbReference type="Gene3D" id="1.10.287.1260">
    <property type="match status" value="1"/>
</dbReference>
<dbReference type="InterPro" id="IPR045275">
    <property type="entry name" value="MscS_archaea/bacteria_type"/>
</dbReference>
<dbReference type="Gene3D" id="2.30.30.60">
    <property type="match status" value="1"/>
</dbReference>
<feature type="transmembrane region" description="Helical" evidence="8">
    <location>
        <begin position="353"/>
        <end position="372"/>
    </location>
</feature>
<evidence type="ECO:0000256" key="1">
    <source>
        <dbReference type="ARBA" id="ARBA00004651"/>
    </source>
</evidence>
<comment type="similarity">
    <text evidence="2">Belongs to the MscS (TC 1.A.23) family.</text>
</comment>
<evidence type="ECO:0000259" key="9">
    <source>
        <dbReference type="Pfam" id="PF00924"/>
    </source>
</evidence>
<dbReference type="PANTHER" id="PTHR30221">
    <property type="entry name" value="SMALL-CONDUCTANCE MECHANOSENSITIVE CHANNEL"/>
    <property type="match status" value="1"/>
</dbReference>
<dbReference type="InterPro" id="IPR049278">
    <property type="entry name" value="MS_channel_C"/>
</dbReference>
<keyword evidence="3" id="KW-1003">Cell membrane</keyword>
<dbReference type="InterPro" id="IPR010920">
    <property type="entry name" value="LSM_dom_sf"/>
</dbReference>
<proteinExistence type="inferred from homology"/>
<comment type="caution">
    <text evidence="11">The sequence shown here is derived from an EMBL/GenBank/DDBJ whole genome shotgun (WGS) entry which is preliminary data.</text>
</comment>
<feature type="transmembrane region" description="Helical" evidence="8">
    <location>
        <begin position="244"/>
        <end position="271"/>
    </location>
</feature>
<feature type="transmembrane region" description="Helical" evidence="8">
    <location>
        <begin position="579"/>
        <end position="600"/>
    </location>
</feature>
<dbReference type="InterPro" id="IPR006685">
    <property type="entry name" value="MscS_channel_2nd"/>
</dbReference>
<keyword evidence="7" id="KW-0175">Coiled coil</keyword>
<evidence type="ECO:0000256" key="5">
    <source>
        <dbReference type="ARBA" id="ARBA00022989"/>
    </source>
</evidence>
<evidence type="ECO:0000313" key="11">
    <source>
        <dbReference type="EMBL" id="OYP56923.1"/>
    </source>
</evidence>
<comment type="subcellular location">
    <subcellularLocation>
        <location evidence="1">Cell membrane</location>
        <topology evidence="1">Multi-pass membrane protein</topology>
    </subcellularLocation>
</comment>
<feature type="transmembrane region" description="Helical" evidence="8">
    <location>
        <begin position="318"/>
        <end position="341"/>
    </location>
</feature>
<feature type="transmembrane region" description="Helical" evidence="8">
    <location>
        <begin position="292"/>
        <end position="312"/>
    </location>
</feature>
<dbReference type="SUPFAM" id="SSF82861">
    <property type="entry name" value="Mechanosensitive channel protein MscS (YggB), transmembrane region"/>
    <property type="match status" value="1"/>
</dbReference>
<keyword evidence="6 8" id="KW-0472">Membrane</keyword>
<feature type="transmembrane region" description="Helical" evidence="8">
    <location>
        <begin position="439"/>
        <end position="460"/>
    </location>
</feature>
<sequence length="801" mass="93157">MKKRIFVILILLIAFILPSNAVLKEDSITTTLYILRSELTNAHLEMEKQAKQTKDSQKQLFEQITQILNQANQNALMLYSQKDGYIFDLAYACHEATEQFNKFKTQSKPFQKILRKNNIEVARYDSLINYLQKMPKQFLDERSQINRNVCLTLAVNIRRQLKETEEQLQQDQRIYDMIESRLQSLNDYADIRYQEIQNNIFNNLADNYFSILRSFNREMYQTENTVKEKYKPTPNSISQWDSKYIGFLFIILITWSFISIFINIIFFRFIFTWLIKKSNFTKIRDRFLAKRTPIIMAMTVVTFGIFLGIIRTSFAQNFFTMASGLLMQYTWLLGVILISLLLRVESDKIKSAFLIYAPLIVVGFIVIIFRVILIPNTLVNLIFPPILLFNLIWQAYVIYKKHYRVPRSDMFFSYISLTIFVASVILSWSGYTLGSVQLLIWWVMMLTCILTLNCLSQWLKSWGEAKEMEKKPVQKNWFFRLIYKVVLPCCGVFSFIVSIYWAAEVFNLSDTVWEIFKYHIVDSKEISFSLYGICMVINLWFIFNYIVKVANEIMEARFKAKDPTTAASRTVMTRNVTQALVWAIWLLGSLHILHVSWTWFVVVSGGLSTGIGFAMKDILENIYYGISLMAGRIKIGDYIVCDGIRGRVSSINYTSTMLEALDGSIIAFQNSQLFTKNYKNLTRNHGYELDTLEVGVAYGSNISEVKKLLKENVSKLDCVYKKKPVTVLLKSFDDSCITLKILVWVNVLTKALDDGEIMECIYKTLNDNNIEIPFPQREITIKSITSANVKELEENTTSENK</sequence>
<dbReference type="SUPFAM" id="SSF50182">
    <property type="entry name" value="Sm-like ribonucleoproteins"/>
    <property type="match status" value="1"/>
</dbReference>
<dbReference type="EMBL" id="NPJF01000015">
    <property type="protein sequence ID" value="OYP56923.1"/>
    <property type="molecule type" value="Genomic_DNA"/>
</dbReference>
<organism evidence="11 12">
    <name type="scientific">Segatella bryantii</name>
    <name type="common">Prevotella bryantii</name>
    <dbReference type="NCBI Taxonomy" id="77095"/>
    <lineage>
        <taxon>Bacteria</taxon>
        <taxon>Pseudomonadati</taxon>
        <taxon>Bacteroidota</taxon>
        <taxon>Bacteroidia</taxon>
        <taxon>Bacteroidales</taxon>
        <taxon>Prevotellaceae</taxon>
        <taxon>Segatella</taxon>
    </lineage>
</organism>
<keyword evidence="4 8" id="KW-0812">Transmembrane</keyword>
<dbReference type="InterPro" id="IPR011014">
    <property type="entry name" value="MscS_channel_TM-2"/>
</dbReference>
<gene>
    <name evidence="11" type="ORF">CIK91_01580</name>
</gene>
<protein>
    <submittedName>
        <fullName evidence="11">Mechanosensitive ion channel protein</fullName>
    </submittedName>
</protein>
<feature type="domain" description="Mechanosensitive ion channel MscS C-terminal" evidence="10">
    <location>
        <begin position="691"/>
        <end position="747"/>
    </location>
</feature>
<accession>A0ABX4EMG5</accession>
<evidence type="ECO:0000256" key="3">
    <source>
        <dbReference type="ARBA" id="ARBA00022475"/>
    </source>
</evidence>
<dbReference type="InterPro" id="IPR011066">
    <property type="entry name" value="MscS_channel_C_sf"/>
</dbReference>
<feature type="coiled-coil region" evidence="7">
    <location>
        <begin position="154"/>
        <end position="181"/>
    </location>
</feature>
<feature type="transmembrane region" description="Helical" evidence="8">
    <location>
        <begin position="378"/>
        <end position="399"/>
    </location>
</feature>
<dbReference type="SUPFAM" id="SSF82689">
    <property type="entry name" value="Mechanosensitive channel protein MscS (YggB), C-terminal domain"/>
    <property type="match status" value="1"/>
</dbReference>
<keyword evidence="5 8" id="KW-1133">Transmembrane helix</keyword>
<dbReference type="PANTHER" id="PTHR30221:SF1">
    <property type="entry name" value="SMALL-CONDUCTANCE MECHANOSENSITIVE CHANNEL"/>
    <property type="match status" value="1"/>
</dbReference>
<evidence type="ECO:0000259" key="10">
    <source>
        <dbReference type="Pfam" id="PF21082"/>
    </source>
</evidence>
<dbReference type="Gene3D" id="3.30.70.100">
    <property type="match status" value="1"/>
</dbReference>
<dbReference type="Pfam" id="PF00924">
    <property type="entry name" value="MS_channel_2nd"/>
    <property type="match status" value="1"/>
</dbReference>
<dbReference type="Proteomes" id="UP000216189">
    <property type="component" value="Unassembled WGS sequence"/>
</dbReference>
<reference evidence="11 12" key="1">
    <citation type="submission" date="2017-08" db="EMBL/GenBank/DDBJ databases">
        <title>Comparative genomics of non-oral Prevotella species.</title>
        <authorList>
            <person name="Accetto T."/>
            <person name="Nograsek B."/>
            <person name="Avgustin G."/>
        </authorList>
    </citation>
    <scope>NUCLEOTIDE SEQUENCE [LARGE SCALE GENOMIC DNA]</scope>
    <source>
        <strain evidence="11 12">TC1-1</strain>
    </source>
</reference>
<feature type="domain" description="Mechanosensitive ion channel MscS" evidence="9">
    <location>
        <begin position="617"/>
        <end position="683"/>
    </location>
</feature>